<dbReference type="PANTHER" id="PTHR47087:SF1">
    <property type="entry name" value="METHIONINE S-METHYLTRANSFERASE"/>
    <property type="match status" value="1"/>
</dbReference>
<sequence>MVAKPTAYLRKTLKIEGFETKLSGSNIRKAIRRSTGLCINSELWTGIPDYCRFTTALDSANFERALACIVQFKKLVLGV</sequence>
<dbReference type="PANTHER" id="PTHR47087">
    <property type="entry name" value="METHIONINE S-METHYLTRANSFERASE"/>
    <property type="match status" value="1"/>
</dbReference>
<protein>
    <submittedName>
        <fullName evidence="1">Methionine S-methyltransferase</fullName>
    </submittedName>
</protein>
<dbReference type="AlphaFoldDB" id="A0AAX6H725"/>
<name>A0AAX6H725_IRIPA</name>
<dbReference type="EMBL" id="JANAVB010003425">
    <property type="protein sequence ID" value="KAJ6849485.1"/>
    <property type="molecule type" value="Genomic_DNA"/>
</dbReference>
<proteinExistence type="predicted"/>
<comment type="caution">
    <text evidence="1">The sequence shown here is derived from an EMBL/GenBank/DDBJ whole genome shotgun (WGS) entry which is preliminary data.</text>
</comment>
<dbReference type="Proteomes" id="UP001140949">
    <property type="component" value="Unassembled WGS sequence"/>
</dbReference>
<dbReference type="EMBL" id="JANAVB010012198">
    <property type="protein sequence ID" value="KAJ6836371.1"/>
    <property type="molecule type" value="Genomic_DNA"/>
</dbReference>
<accession>A0AAX6H725</accession>
<gene>
    <name evidence="2" type="ORF">M6B38_269290</name>
    <name evidence="1" type="ORF">M6B38_328225</name>
</gene>
<evidence type="ECO:0000313" key="1">
    <source>
        <dbReference type="EMBL" id="KAJ6836371.1"/>
    </source>
</evidence>
<keyword evidence="3" id="KW-1185">Reference proteome</keyword>
<evidence type="ECO:0000313" key="3">
    <source>
        <dbReference type="Proteomes" id="UP001140949"/>
    </source>
</evidence>
<reference evidence="1" key="2">
    <citation type="submission" date="2023-04" db="EMBL/GenBank/DDBJ databases">
        <authorList>
            <person name="Bruccoleri R.E."/>
            <person name="Oakeley E.J."/>
            <person name="Faust A.-M."/>
            <person name="Dessus-Babus S."/>
            <person name="Altorfer M."/>
            <person name="Burckhardt D."/>
            <person name="Oertli M."/>
            <person name="Naumann U."/>
            <person name="Petersen F."/>
            <person name="Wong J."/>
        </authorList>
    </citation>
    <scope>NUCLEOTIDE SEQUENCE</scope>
    <source>
        <strain evidence="1">GSM-AAB239-AS_SAM_17_03QT</strain>
        <tissue evidence="1">Leaf</tissue>
    </source>
</reference>
<reference evidence="1" key="1">
    <citation type="journal article" date="2023" name="GigaByte">
        <title>Genome assembly of the bearded iris, Iris pallida Lam.</title>
        <authorList>
            <person name="Bruccoleri R.E."/>
            <person name="Oakeley E.J."/>
            <person name="Faust A.M.E."/>
            <person name="Altorfer M."/>
            <person name="Dessus-Babus S."/>
            <person name="Burckhardt D."/>
            <person name="Oertli M."/>
            <person name="Naumann U."/>
            <person name="Petersen F."/>
            <person name="Wong J."/>
        </authorList>
    </citation>
    <scope>NUCLEOTIDE SEQUENCE</scope>
    <source>
        <strain evidence="1">GSM-AAB239-AS_SAM_17_03QT</strain>
    </source>
</reference>
<evidence type="ECO:0000313" key="2">
    <source>
        <dbReference type="EMBL" id="KAJ6849485.1"/>
    </source>
</evidence>
<organism evidence="1 3">
    <name type="scientific">Iris pallida</name>
    <name type="common">Sweet iris</name>
    <dbReference type="NCBI Taxonomy" id="29817"/>
    <lineage>
        <taxon>Eukaryota</taxon>
        <taxon>Viridiplantae</taxon>
        <taxon>Streptophyta</taxon>
        <taxon>Embryophyta</taxon>
        <taxon>Tracheophyta</taxon>
        <taxon>Spermatophyta</taxon>
        <taxon>Magnoliopsida</taxon>
        <taxon>Liliopsida</taxon>
        <taxon>Asparagales</taxon>
        <taxon>Iridaceae</taxon>
        <taxon>Iridoideae</taxon>
        <taxon>Irideae</taxon>
        <taxon>Iris</taxon>
    </lineage>
</organism>